<keyword evidence="3" id="KW-1185">Reference proteome</keyword>
<feature type="transmembrane region" description="Helical" evidence="1">
    <location>
        <begin position="42"/>
        <end position="58"/>
    </location>
</feature>
<keyword evidence="1" id="KW-1133">Transmembrane helix</keyword>
<keyword evidence="1" id="KW-0472">Membrane</keyword>
<protein>
    <submittedName>
        <fullName evidence="2">YcxB family protein</fullName>
    </submittedName>
</protein>
<dbReference type="Proteomes" id="UP000788262">
    <property type="component" value="Unassembled WGS sequence"/>
</dbReference>
<name>A0ABS2VM59_STRAS</name>
<proteinExistence type="predicted"/>
<keyword evidence="1" id="KW-0812">Transmembrane</keyword>
<reference evidence="2 3" key="1">
    <citation type="submission" date="2021-02" db="EMBL/GenBank/DDBJ databases">
        <title>Whole genome sequencing of Streptomyces actuosus VRA1.</title>
        <authorList>
            <person name="Sen G."/>
            <person name="Sen A."/>
        </authorList>
    </citation>
    <scope>NUCLEOTIDE SEQUENCE [LARGE SCALE GENOMIC DNA]</scope>
    <source>
        <strain evidence="2 3">VRA1</strain>
    </source>
</reference>
<dbReference type="RefSeq" id="WP_205382442.1">
    <property type="nucleotide sequence ID" value="NZ_JAFFZS010000005.1"/>
</dbReference>
<comment type="caution">
    <text evidence="2">The sequence shown here is derived from an EMBL/GenBank/DDBJ whole genome shotgun (WGS) entry which is preliminary data.</text>
</comment>
<sequence length="178" mass="19744">MTTEAQQVDGRRVEVRQVTTAAQYREALRGQMKVSPAARRQRMFFVVLALVMAALAVHPTPDGVGVDPVGMSLAAVWLLLGTFALRWLTARAQQRAHGHHGERRIVVDETGVSVETAHTFTRFAWPAMSRYVETRHLFVLASADKRASCVVFLPRQGVGGTDESERLRALFDAHLPRG</sequence>
<gene>
    <name evidence="2" type="ORF">JS756_08770</name>
</gene>
<feature type="transmembrane region" description="Helical" evidence="1">
    <location>
        <begin position="70"/>
        <end position="88"/>
    </location>
</feature>
<dbReference type="EMBL" id="JAFFZS010000005">
    <property type="protein sequence ID" value="MBN0044199.1"/>
    <property type="molecule type" value="Genomic_DNA"/>
</dbReference>
<organism evidence="2 3">
    <name type="scientific">Streptomyces actuosus</name>
    <dbReference type="NCBI Taxonomy" id="1885"/>
    <lineage>
        <taxon>Bacteria</taxon>
        <taxon>Bacillati</taxon>
        <taxon>Actinomycetota</taxon>
        <taxon>Actinomycetes</taxon>
        <taxon>Kitasatosporales</taxon>
        <taxon>Streptomycetaceae</taxon>
        <taxon>Streptomyces</taxon>
    </lineage>
</organism>
<accession>A0ABS2VM59</accession>
<evidence type="ECO:0000313" key="2">
    <source>
        <dbReference type="EMBL" id="MBN0044199.1"/>
    </source>
</evidence>
<evidence type="ECO:0000313" key="3">
    <source>
        <dbReference type="Proteomes" id="UP000788262"/>
    </source>
</evidence>
<evidence type="ECO:0000256" key="1">
    <source>
        <dbReference type="SAM" id="Phobius"/>
    </source>
</evidence>